<dbReference type="GO" id="GO:0003700">
    <property type="term" value="F:DNA-binding transcription factor activity"/>
    <property type="evidence" value="ECO:0007669"/>
    <property type="project" value="InterPro"/>
</dbReference>
<dbReference type="Proteomes" id="UP000033115">
    <property type="component" value="Chromosome"/>
</dbReference>
<reference evidence="2 3" key="1">
    <citation type="journal article" date="2015" name="J. Biotechnol.">
        <title>Complete genome sequence of a malodorant-producing acetogen, Clostridium scatologenes ATCC 25775(T).</title>
        <authorList>
            <person name="Zhu Z."/>
            <person name="Guo T."/>
            <person name="Zheng H."/>
            <person name="Song T."/>
            <person name="Ouyang P."/>
            <person name="Xie J."/>
        </authorList>
    </citation>
    <scope>NUCLEOTIDE SEQUENCE [LARGE SCALE GENOMIC DNA]</scope>
    <source>
        <strain evidence="2 3">ATCC 25775</strain>
    </source>
</reference>
<keyword evidence="3" id="KW-1185">Reference proteome</keyword>
<dbReference type="PROSITE" id="PS50995">
    <property type="entry name" value="HTH_MARR_2"/>
    <property type="match status" value="1"/>
</dbReference>
<dbReference type="InterPro" id="IPR000835">
    <property type="entry name" value="HTH_MarR-typ"/>
</dbReference>
<sequence>MNKINAEQFQRFDAVMHKIYKRLRQLHGDIDTMFPGGITSNELSVLKVASKYPDAALKEISQYLDIPGSTLTSIVDRLEKRNLVKRIISSKNRRSYLLELTQEGIKISELHEVAENQLWKKVLGALDKDCERDTLINLLDKISKGIE</sequence>
<dbReference type="HOGENOM" id="CLU_083287_27_4_9"/>
<name>A0A0E3M7Q5_CLOSL</name>
<dbReference type="Gene3D" id="1.10.10.10">
    <property type="entry name" value="Winged helix-like DNA-binding domain superfamily/Winged helix DNA-binding domain"/>
    <property type="match status" value="1"/>
</dbReference>
<protein>
    <submittedName>
        <fullName evidence="2">Transcriptional regulator, MarR family</fullName>
    </submittedName>
</protein>
<gene>
    <name evidence="2" type="ORF">CSCA_2000</name>
</gene>
<dbReference type="PANTHER" id="PTHR33164:SF43">
    <property type="entry name" value="HTH-TYPE TRANSCRIPTIONAL REPRESSOR YETL"/>
    <property type="match status" value="1"/>
</dbReference>
<evidence type="ECO:0000313" key="3">
    <source>
        <dbReference type="Proteomes" id="UP000033115"/>
    </source>
</evidence>
<dbReference type="InterPro" id="IPR039422">
    <property type="entry name" value="MarR/SlyA-like"/>
</dbReference>
<dbReference type="STRING" id="1548.CSCA_2000"/>
<dbReference type="SUPFAM" id="SSF46785">
    <property type="entry name" value="Winged helix' DNA-binding domain"/>
    <property type="match status" value="1"/>
</dbReference>
<feature type="domain" description="HTH marR-type" evidence="1">
    <location>
        <begin position="1"/>
        <end position="144"/>
    </location>
</feature>
<dbReference type="PANTHER" id="PTHR33164">
    <property type="entry name" value="TRANSCRIPTIONAL REGULATOR, MARR FAMILY"/>
    <property type="match status" value="1"/>
</dbReference>
<organism evidence="2 3">
    <name type="scientific">Clostridium scatologenes</name>
    <dbReference type="NCBI Taxonomy" id="1548"/>
    <lineage>
        <taxon>Bacteria</taxon>
        <taxon>Bacillati</taxon>
        <taxon>Bacillota</taxon>
        <taxon>Clostridia</taxon>
        <taxon>Eubacteriales</taxon>
        <taxon>Clostridiaceae</taxon>
        <taxon>Clostridium</taxon>
    </lineage>
</organism>
<dbReference type="GO" id="GO:0006950">
    <property type="term" value="P:response to stress"/>
    <property type="evidence" value="ECO:0007669"/>
    <property type="project" value="TreeGrafter"/>
</dbReference>
<dbReference type="PRINTS" id="PR00598">
    <property type="entry name" value="HTHMARR"/>
</dbReference>
<dbReference type="InterPro" id="IPR036388">
    <property type="entry name" value="WH-like_DNA-bd_sf"/>
</dbReference>
<dbReference type="KEGG" id="csq:CSCA_2000"/>
<dbReference type="RefSeq" id="WP_029163721.1">
    <property type="nucleotide sequence ID" value="NZ_CP009933.1"/>
</dbReference>
<dbReference type="Pfam" id="PF01047">
    <property type="entry name" value="MarR"/>
    <property type="match status" value="1"/>
</dbReference>
<dbReference type="SMART" id="SM00347">
    <property type="entry name" value="HTH_MARR"/>
    <property type="match status" value="1"/>
</dbReference>
<dbReference type="EMBL" id="CP009933">
    <property type="protein sequence ID" value="AKA69125.1"/>
    <property type="molecule type" value="Genomic_DNA"/>
</dbReference>
<dbReference type="InterPro" id="IPR036390">
    <property type="entry name" value="WH_DNA-bd_sf"/>
</dbReference>
<dbReference type="AlphaFoldDB" id="A0A0E3M7Q5"/>
<accession>A0A0E3M7Q5</accession>
<evidence type="ECO:0000313" key="2">
    <source>
        <dbReference type="EMBL" id="AKA69125.1"/>
    </source>
</evidence>
<evidence type="ECO:0000259" key="1">
    <source>
        <dbReference type="PROSITE" id="PS50995"/>
    </source>
</evidence>
<proteinExistence type="predicted"/>